<evidence type="ECO:0000313" key="1">
    <source>
        <dbReference type="EMBL" id="XCN74202.1"/>
    </source>
</evidence>
<organism evidence="1">
    <name type="scientific">Candidatus Electrothrix aestuarii</name>
    <dbReference type="NCBI Taxonomy" id="3062594"/>
    <lineage>
        <taxon>Bacteria</taxon>
        <taxon>Pseudomonadati</taxon>
        <taxon>Thermodesulfobacteriota</taxon>
        <taxon>Desulfobulbia</taxon>
        <taxon>Desulfobulbales</taxon>
        <taxon>Desulfobulbaceae</taxon>
        <taxon>Candidatus Electrothrix</taxon>
    </lineage>
</organism>
<protein>
    <submittedName>
        <fullName evidence="1">Uncharacterized protein</fullName>
    </submittedName>
</protein>
<reference evidence="1" key="1">
    <citation type="journal article" date="2024" name="Syst. Appl. Microbiol.">
        <title>First single-strain enrichments of Electrothrix cable bacteria, description of E. aestuarii sp. nov. and E. rattekaaiensis sp. nov., and proposal of a cable bacteria taxonomy following the rules of the SeqCode.</title>
        <authorList>
            <person name="Plum-Jensen L.E."/>
            <person name="Schramm A."/>
            <person name="Marshall I.P.G."/>
        </authorList>
    </citation>
    <scope>NUCLEOTIDE SEQUENCE</scope>
    <source>
        <strain evidence="1">Rat1</strain>
    </source>
</reference>
<dbReference type="KEGG" id="eaj:Q3M24_05485"/>
<proteinExistence type="predicted"/>
<name>A0AAU8LYX2_9BACT</name>
<accession>A0AAU8LYX2</accession>
<reference evidence="1" key="2">
    <citation type="submission" date="2024-06" db="EMBL/GenBank/DDBJ databases">
        <authorList>
            <person name="Plum-Jensen L.E."/>
            <person name="Schramm A."/>
            <person name="Marshall I.P.G."/>
        </authorList>
    </citation>
    <scope>NUCLEOTIDE SEQUENCE</scope>
    <source>
        <strain evidence="1">Rat1</strain>
    </source>
</reference>
<gene>
    <name evidence="1" type="ORF">Q3M24_05485</name>
</gene>
<dbReference type="AlphaFoldDB" id="A0AAU8LYX2"/>
<sequence>MQLSHFFTIRFISDNVYYIDHNKEKVKKFLSEELGWKWYGGHHMENRTAYFTNNYWLPKKFNIDLRYCEFSALVRSGQMMRDNALAQIQEPKPFDPGILEEVKKRLSLTDEEFEQIMDAPNKSYRDYRTYKQRFEKMRPLFWLMYKLDMVPKSFYLKYTRRYE</sequence>
<dbReference type="EMBL" id="CP159373">
    <property type="protein sequence ID" value="XCN74202.1"/>
    <property type="molecule type" value="Genomic_DNA"/>
</dbReference>